<dbReference type="InterPro" id="IPR000524">
    <property type="entry name" value="Tscrpt_reg_HTH_GntR"/>
</dbReference>
<dbReference type="PANTHER" id="PTHR44846:SF1">
    <property type="entry name" value="MANNOSYL-D-GLYCERATE TRANSPORT_METABOLISM SYSTEM REPRESSOR MNGR-RELATED"/>
    <property type="match status" value="1"/>
</dbReference>
<proteinExistence type="predicted"/>
<evidence type="ECO:0000259" key="4">
    <source>
        <dbReference type="PROSITE" id="PS50949"/>
    </source>
</evidence>
<dbReference type="GO" id="GO:0003700">
    <property type="term" value="F:DNA-binding transcription factor activity"/>
    <property type="evidence" value="ECO:0007669"/>
    <property type="project" value="InterPro"/>
</dbReference>
<dbReference type="SMART" id="SM00345">
    <property type="entry name" value="HTH_GNTR"/>
    <property type="match status" value="1"/>
</dbReference>
<comment type="caution">
    <text evidence="5">The sequence shown here is derived from an EMBL/GenBank/DDBJ whole genome shotgun (WGS) entry which is preliminary data.</text>
</comment>
<dbReference type="InterPro" id="IPR011663">
    <property type="entry name" value="UTRA"/>
</dbReference>
<dbReference type="SUPFAM" id="SSF64288">
    <property type="entry name" value="Chorismate lyase-like"/>
    <property type="match status" value="1"/>
</dbReference>
<dbReference type="RefSeq" id="WP_212366954.1">
    <property type="nucleotide sequence ID" value="NZ_JAGSIE010000001.1"/>
</dbReference>
<keyword evidence="1" id="KW-0805">Transcription regulation</keyword>
<dbReference type="PROSITE" id="PS50949">
    <property type="entry name" value="HTH_GNTR"/>
    <property type="match status" value="1"/>
</dbReference>
<dbReference type="InterPro" id="IPR050679">
    <property type="entry name" value="Bact_HTH_transcr_reg"/>
</dbReference>
<dbReference type="Pfam" id="PF00392">
    <property type="entry name" value="GntR"/>
    <property type="match status" value="1"/>
</dbReference>
<dbReference type="CDD" id="cd07377">
    <property type="entry name" value="WHTH_GntR"/>
    <property type="match status" value="1"/>
</dbReference>
<dbReference type="InterPro" id="IPR036390">
    <property type="entry name" value="WH_DNA-bd_sf"/>
</dbReference>
<evidence type="ECO:0000313" key="6">
    <source>
        <dbReference type="Proteomes" id="UP000675431"/>
    </source>
</evidence>
<evidence type="ECO:0000313" key="5">
    <source>
        <dbReference type="EMBL" id="MBR7552528.1"/>
    </source>
</evidence>
<sequence length="239" mass="27813">MPLDYIDSTPLYIQLAKEIEKKVHEGIYTDQIPSERELMDEYRISRSTVRQCIEKLVRDGVLEKRRGKGTFIAPKPITDWLGSLKSTNETIESMGLHPGAKLTEAKIIQVDEHLKKLTGLEEAYYFSRIRYANQTPIGIEEHYFPVSLGKRLAQYDLNREAFYNLVEKELNLQTFEASQKISAEMITRKQAKLLETSMKLCMLKTERLVKDVEGNFVEYEQAFYRGDLYSFQLNLARKN</sequence>
<keyword evidence="6" id="KW-1185">Reference proteome</keyword>
<dbReference type="Proteomes" id="UP000675431">
    <property type="component" value="Unassembled WGS sequence"/>
</dbReference>
<accession>A0A941CUA9</accession>
<dbReference type="PRINTS" id="PR00035">
    <property type="entry name" value="HTHGNTR"/>
</dbReference>
<dbReference type="InterPro" id="IPR028978">
    <property type="entry name" value="Chorismate_lyase_/UTRA_dom_sf"/>
</dbReference>
<reference evidence="5 6" key="1">
    <citation type="submission" date="2021-04" db="EMBL/GenBank/DDBJ databases">
        <title>Allobacillus sp. nov. SKP8-2 isolated from shrimp paste.</title>
        <authorList>
            <person name="Tanasupawat S."/>
            <person name="Yiamsombat S."/>
            <person name="Kanchanasin P."/>
            <person name="Kuncharoen N."/>
        </authorList>
    </citation>
    <scope>NUCLEOTIDE SEQUENCE [LARGE SCALE GENOMIC DNA]</scope>
    <source>
        <strain evidence="5 6">SKP8-2</strain>
    </source>
</reference>
<dbReference type="AlphaFoldDB" id="A0A941CUA9"/>
<evidence type="ECO:0000256" key="2">
    <source>
        <dbReference type="ARBA" id="ARBA00023125"/>
    </source>
</evidence>
<gene>
    <name evidence="5" type="ORF">KC820_00035</name>
</gene>
<keyword evidence="2" id="KW-0238">DNA-binding</keyword>
<dbReference type="InterPro" id="IPR036388">
    <property type="entry name" value="WH-like_DNA-bd_sf"/>
</dbReference>
<dbReference type="SUPFAM" id="SSF46785">
    <property type="entry name" value="Winged helix' DNA-binding domain"/>
    <property type="match status" value="1"/>
</dbReference>
<dbReference type="Pfam" id="PF07702">
    <property type="entry name" value="UTRA"/>
    <property type="match status" value="1"/>
</dbReference>
<evidence type="ECO:0000256" key="3">
    <source>
        <dbReference type="ARBA" id="ARBA00023163"/>
    </source>
</evidence>
<keyword evidence="3" id="KW-0804">Transcription</keyword>
<dbReference type="PANTHER" id="PTHR44846">
    <property type="entry name" value="MANNOSYL-D-GLYCERATE TRANSPORT/METABOLISM SYSTEM REPRESSOR MNGR-RELATED"/>
    <property type="match status" value="1"/>
</dbReference>
<protein>
    <submittedName>
        <fullName evidence="5">GntR family transcriptional regulator</fullName>
    </submittedName>
</protein>
<organism evidence="5 6">
    <name type="scientific">Allobacillus saliphilus</name>
    <dbReference type="NCBI Taxonomy" id="2912308"/>
    <lineage>
        <taxon>Bacteria</taxon>
        <taxon>Bacillati</taxon>
        <taxon>Bacillota</taxon>
        <taxon>Bacilli</taxon>
        <taxon>Bacillales</taxon>
        <taxon>Bacillaceae</taxon>
        <taxon>Allobacillus</taxon>
    </lineage>
</organism>
<dbReference type="EMBL" id="JAGSIE010000001">
    <property type="protein sequence ID" value="MBR7552528.1"/>
    <property type="molecule type" value="Genomic_DNA"/>
</dbReference>
<dbReference type="Gene3D" id="1.10.10.10">
    <property type="entry name" value="Winged helix-like DNA-binding domain superfamily/Winged helix DNA-binding domain"/>
    <property type="match status" value="1"/>
</dbReference>
<feature type="domain" description="HTH gntR-type" evidence="4">
    <location>
        <begin position="9"/>
        <end position="75"/>
    </location>
</feature>
<dbReference type="SMART" id="SM00866">
    <property type="entry name" value="UTRA"/>
    <property type="match status" value="1"/>
</dbReference>
<dbReference type="GO" id="GO:0003677">
    <property type="term" value="F:DNA binding"/>
    <property type="evidence" value="ECO:0007669"/>
    <property type="project" value="UniProtKB-KW"/>
</dbReference>
<dbReference type="Gene3D" id="3.40.1410.10">
    <property type="entry name" value="Chorismate lyase-like"/>
    <property type="match status" value="1"/>
</dbReference>
<dbReference type="GO" id="GO:0045892">
    <property type="term" value="P:negative regulation of DNA-templated transcription"/>
    <property type="evidence" value="ECO:0007669"/>
    <property type="project" value="TreeGrafter"/>
</dbReference>
<evidence type="ECO:0000256" key="1">
    <source>
        <dbReference type="ARBA" id="ARBA00023015"/>
    </source>
</evidence>
<name>A0A941CUA9_9BACI</name>